<evidence type="ECO:0000313" key="2">
    <source>
        <dbReference type="EMBL" id="CBH48921.1"/>
    </source>
</evidence>
<gene>
    <name evidence="2" type="ordered locus">REQ_29030</name>
</gene>
<dbReference type="Proteomes" id="UP001154400">
    <property type="component" value="Chromosome"/>
</dbReference>
<dbReference type="PANTHER" id="PTHR42951:SF17">
    <property type="entry name" value="METALLO-BETA-LACTAMASE DOMAIN-CONTAINING PROTEIN"/>
    <property type="match status" value="1"/>
</dbReference>
<feature type="domain" description="Metallo-beta-lactamase" evidence="1">
    <location>
        <begin position="25"/>
        <end position="218"/>
    </location>
</feature>
<dbReference type="InterPro" id="IPR001279">
    <property type="entry name" value="Metallo-B-lactamas"/>
</dbReference>
<dbReference type="EMBL" id="FN563149">
    <property type="protein sequence ID" value="CBH48921.1"/>
    <property type="molecule type" value="Genomic_DNA"/>
</dbReference>
<dbReference type="Gene3D" id="3.60.15.10">
    <property type="entry name" value="Ribonuclease Z/Hydroxyacylglutathione hydrolase-like"/>
    <property type="match status" value="1"/>
</dbReference>
<dbReference type="CDD" id="cd07721">
    <property type="entry name" value="yflN-like_MBL-fold"/>
    <property type="match status" value="1"/>
</dbReference>
<dbReference type="KEGG" id="req:REQ_29030"/>
<dbReference type="SUPFAM" id="SSF56281">
    <property type="entry name" value="Metallo-hydrolase/oxidoreductase"/>
    <property type="match status" value="1"/>
</dbReference>
<dbReference type="SMART" id="SM00849">
    <property type="entry name" value="Lactamase_B"/>
    <property type="match status" value="1"/>
</dbReference>
<sequence length="241" mass="24883">MSSPDLQQLAPALFRLRIPTGPAHLLNCFLWLGEDGVTLVDTGWPDSADLIAAALAVLGRDRADVRRIVLTHFHEDHAGSAAEIATWAPVEVIAGELDAPFVTGTQRGPLPVLTEAEKTIHAESDEPSHGPPCRVDRLVRDGDVLDFAGGARVVAAPGHTPGSIAVFLPDVSALLTGDAVAEFDGDVILGVFDTDRAAAARSLTVLAGTGARIAGFGHGEAVLVNASGRIAAATDPFAPGT</sequence>
<evidence type="ECO:0000313" key="3">
    <source>
        <dbReference type="Proteomes" id="UP000006892"/>
    </source>
</evidence>
<dbReference type="RefSeq" id="WP_013416452.1">
    <property type="nucleotide sequence ID" value="NC_014659.1"/>
</dbReference>
<accession>A0A3S5Y8R9</accession>
<evidence type="ECO:0000259" key="1">
    <source>
        <dbReference type="SMART" id="SM00849"/>
    </source>
</evidence>
<dbReference type="InterPro" id="IPR050855">
    <property type="entry name" value="NDM-1-like"/>
</dbReference>
<organism evidence="2">
    <name type="scientific">Rhodococcus hoagii (strain 103S)</name>
    <name type="common">Rhodococcus equi</name>
    <dbReference type="NCBI Taxonomy" id="685727"/>
    <lineage>
        <taxon>Bacteria</taxon>
        <taxon>Bacillati</taxon>
        <taxon>Actinomycetota</taxon>
        <taxon>Actinomycetes</taxon>
        <taxon>Mycobacteriales</taxon>
        <taxon>Nocardiaceae</taxon>
        <taxon>Prescottella</taxon>
    </lineage>
</organism>
<dbReference type="Pfam" id="PF00753">
    <property type="entry name" value="Lactamase_B"/>
    <property type="match status" value="1"/>
</dbReference>
<reference evidence="2" key="1">
    <citation type="journal article" date="2010" name="PLoS Genet.">
        <title>The genome of a pathogenic rhodococcus: cooptive virulence underpinned by key gene acquisitions.</title>
        <authorList>
            <person name="Letek M."/>
            <person name="Gonzalez P."/>
            <person name="Macarthur I."/>
            <person name="Rodriguez H."/>
            <person name="Freeman T.C."/>
            <person name="Valero-Rello A."/>
            <person name="Blanco M."/>
            <person name="Buckley T."/>
            <person name="Cherevach I."/>
            <person name="Fahey R."/>
            <person name="Hapeshi A."/>
            <person name="Holdstock J."/>
            <person name="Leadon D."/>
            <person name="Navas J."/>
            <person name="Ocampo A."/>
            <person name="Quail M.A."/>
            <person name="Sanders M."/>
            <person name="Scortti M.M."/>
            <person name="Prescott J.F."/>
            <person name="Fogarty U."/>
            <person name="Meijer W.G."/>
            <person name="Parkhill J."/>
            <person name="Bentley S.D."/>
            <person name="Vazquez-Boland J.A."/>
        </authorList>
    </citation>
    <scope>NUCLEOTIDE SEQUENCE [LARGE SCALE GENOMIC DNA]</scope>
    <source>
        <strain evidence="2 3">103S</strain>
    </source>
</reference>
<dbReference type="AlphaFoldDB" id="A0A3S5Y8R9"/>
<proteinExistence type="predicted"/>
<dbReference type="PANTHER" id="PTHR42951">
    <property type="entry name" value="METALLO-BETA-LACTAMASE DOMAIN-CONTAINING"/>
    <property type="match status" value="1"/>
</dbReference>
<protein>
    <submittedName>
        <fullName evidence="2">Metallo-beta-lactamase superfamily protein</fullName>
    </submittedName>
</protein>
<dbReference type="InterPro" id="IPR036866">
    <property type="entry name" value="RibonucZ/Hydroxyglut_hydro"/>
</dbReference>
<name>A0A3S5Y8R9_RHOH1</name>